<evidence type="ECO:0000313" key="1">
    <source>
        <dbReference type="EMBL" id="RCJ17836.1"/>
    </source>
</evidence>
<evidence type="ECO:0008006" key="3">
    <source>
        <dbReference type="Google" id="ProtNLM"/>
    </source>
</evidence>
<dbReference type="EMBL" id="LXQD01000353">
    <property type="protein sequence ID" value="RCJ17836.1"/>
    <property type="molecule type" value="Genomic_DNA"/>
</dbReference>
<protein>
    <recommendedName>
        <fullName evidence="3">PAAR motif protein</fullName>
    </recommendedName>
</protein>
<dbReference type="Proteomes" id="UP000252107">
    <property type="component" value="Unassembled WGS sequence"/>
</dbReference>
<gene>
    <name evidence="1" type="ORF">A6770_33615</name>
</gene>
<dbReference type="Gene3D" id="2.60.200.60">
    <property type="match status" value="2"/>
</dbReference>
<accession>A0A367Q0X5</accession>
<dbReference type="AlphaFoldDB" id="A0A367Q0X5"/>
<dbReference type="Pfam" id="PF05488">
    <property type="entry name" value="PAAR_motif"/>
    <property type="match status" value="1"/>
</dbReference>
<name>A0A367Q0X5_9NOSO</name>
<dbReference type="InterPro" id="IPR008727">
    <property type="entry name" value="PAAR_motif"/>
</dbReference>
<comment type="caution">
    <text evidence="1">The sequence shown here is derived from an EMBL/GenBank/DDBJ whole genome shotgun (WGS) entry which is preliminary data.</text>
</comment>
<keyword evidence="2" id="KW-1185">Reference proteome</keyword>
<evidence type="ECO:0000313" key="2">
    <source>
        <dbReference type="Proteomes" id="UP000252107"/>
    </source>
</evidence>
<reference evidence="1" key="1">
    <citation type="submission" date="2016-04" db="EMBL/GenBank/DDBJ databases">
        <authorList>
            <person name="Tabuchi Yagui T.R."/>
        </authorList>
    </citation>
    <scope>NUCLEOTIDE SEQUENCE [LARGE SCALE GENOMIC DNA]</scope>
    <source>
        <strain evidence="1">NIES-26</strain>
    </source>
</reference>
<sequence length="165" mass="15910">MGRPAARITDAVEHPLPPVLTGGPGSPNVFIGGLPAWRGVPTAAAAAIQSVKQSSNTAIKAAEVAKNAAAGTPGALATAAAEETTKATSAATMSITVTSSAGGADIHNCATPLPAPPHGPGVVINGSATVLINGLPACRMGDTIIEALGPPNKIVGGCPTVEIGG</sequence>
<organism evidence="1 2">
    <name type="scientific">Nostoc minutum NIES-26</name>
    <dbReference type="NCBI Taxonomy" id="1844469"/>
    <lineage>
        <taxon>Bacteria</taxon>
        <taxon>Bacillati</taxon>
        <taxon>Cyanobacteriota</taxon>
        <taxon>Cyanophyceae</taxon>
        <taxon>Nostocales</taxon>
        <taxon>Nostocaceae</taxon>
        <taxon>Nostoc</taxon>
    </lineage>
</organism>
<proteinExistence type="predicted"/>